<reference evidence="1" key="1">
    <citation type="submission" date="2009-07" db="EMBL/GenBank/DDBJ databases">
        <authorList>
            <consortium name="US DOE Joint Genome Institute (JGI-PGF)"/>
            <person name="Lucas S."/>
            <person name="Copeland A."/>
            <person name="Lapidus A."/>
            <person name="Glavina del Rio T."/>
            <person name="Tice H."/>
            <person name="Bruce D."/>
            <person name="Goodwin L."/>
            <person name="Pitluck S."/>
            <person name="Larimer F."/>
            <person name="Land M.L."/>
            <person name="Mouttaki H."/>
            <person name="He Z."/>
            <person name="Zhou J."/>
            <person name="Hemme C.L."/>
        </authorList>
    </citation>
    <scope>NUCLEOTIDE SEQUENCE [LARGE SCALE GENOMIC DNA]</scope>
    <source>
        <strain evidence="1">DSM 2782</strain>
    </source>
</reference>
<dbReference type="RefSeq" id="WP_004615932.1">
    <property type="nucleotide sequence ID" value="NZ_ACXX02000001.1"/>
</dbReference>
<organism evidence="1 2">
    <name type="scientific">Ruminiclostridium papyrosolvens DSM 2782</name>
    <dbReference type="NCBI Taxonomy" id="588581"/>
    <lineage>
        <taxon>Bacteria</taxon>
        <taxon>Bacillati</taxon>
        <taxon>Bacillota</taxon>
        <taxon>Clostridia</taxon>
        <taxon>Eubacteriales</taxon>
        <taxon>Oscillospiraceae</taxon>
        <taxon>Ruminiclostridium</taxon>
    </lineage>
</organism>
<evidence type="ECO:0000313" key="2">
    <source>
        <dbReference type="Proteomes" id="UP000003860"/>
    </source>
</evidence>
<gene>
    <name evidence="1" type="ORF">Cpap_3738</name>
</gene>
<protein>
    <submittedName>
        <fullName evidence="1">Uncharacterized protein</fullName>
    </submittedName>
</protein>
<dbReference type="OrthoDB" id="1740776at2"/>
<name>F1T758_9FIRM</name>
<reference evidence="1" key="2">
    <citation type="submission" date="2011-01" db="EMBL/GenBank/DDBJ databases">
        <title>The Non-contiguous Finished genome of Clostridium papyrosolvens.</title>
        <authorList>
            <person name="Lucas S."/>
            <person name="Copeland A."/>
            <person name="Lapidus A."/>
            <person name="Cheng J.-F."/>
            <person name="Goodwin L."/>
            <person name="Pitluck S."/>
            <person name="Misra M."/>
            <person name="Chertkov O."/>
            <person name="Detter J.C."/>
            <person name="Han C."/>
            <person name="Tapia R."/>
            <person name="Land M."/>
            <person name="Hauser L."/>
            <person name="Kyrpides N."/>
            <person name="Ivanova N."/>
            <person name="Pagani I."/>
            <person name="Mouttaki H."/>
            <person name="He Z."/>
            <person name="Zhou J."/>
            <person name="Hemme C.L."/>
            <person name="Woyke T."/>
        </authorList>
    </citation>
    <scope>NUCLEOTIDE SEQUENCE [LARGE SCALE GENOMIC DNA]</scope>
    <source>
        <strain evidence="1">DSM 2782</strain>
    </source>
</reference>
<dbReference type="AlphaFoldDB" id="F1T758"/>
<evidence type="ECO:0000313" key="1">
    <source>
        <dbReference type="EMBL" id="EGD49306.1"/>
    </source>
</evidence>
<accession>F1T758</accession>
<sequence>MTKVSNKKLTVICIVLVVALFLSIVGNVVIHNENSKLKNEQIKQMTTEWSEVYELSRQVDNYIALNYVDGEKYQKYVNKICHHFRLASPVSQLNWNMSDLLVNSYDPLFLNLIDEERTVNKKKALALLKEMNSSLAEISKNISEMSTDEKNKLMDQSSAVYKQQSAKVKDFATKYQKLTDDYFKGL</sequence>
<dbReference type="STRING" id="588581.Cpap_3738"/>
<dbReference type="Proteomes" id="UP000003860">
    <property type="component" value="Unassembled WGS sequence"/>
</dbReference>
<keyword evidence="2" id="KW-1185">Reference proteome</keyword>
<dbReference type="eggNOG" id="ENOG50346DB">
    <property type="taxonomic scope" value="Bacteria"/>
</dbReference>
<comment type="caution">
    <text evidence="1">The sequence shown here is derived from an EMBL/GenBank/DDBJ whole genome shotgun (WGS) entry which is preliminary data.</text>
</comment>
<dbReference type="EMBL" id="ACXX02000001">
    <property type="protein sequence ID" value="EGD49306.1"/>
    <property type="molecule type" value="Genomic_DNA"/>
</dbReference>
<proteinExistence type="predicted"/>